<dbReference type="EMBL" id="JABXBU010000002">
    <property type="protein sequence ID" value="KAF8794500.1"/>
    <property type="molecule type" value="Genomic_DNA"/>
</dbReference>
<feature type="compositionally biased region" description="Polar residues" evidence="1">
    <location>
        <begin position="839"/>
        <end position="851"/>
    </location>
</feature>
<accession>A0A8T0FY08</accession>
<comment type="caution">
    <text evidence="2">The sequence shown here is derived from an EMBL/GenBank/DDBJ whole genome shotgun (WGS) entry which is preliminary data.</text>
</comment>
<feature type="compositionally biased region" description="Polar residues" evidence="1">
    <location>
        <begin position="525"/>
        <end position="540"/>
    </location>
</feature>
<name>A0A8T0FY08_ARGBR</name>
<evidence type="ECO:0000256" key="1">
    <source>
        <dbReference type="SAM" id="MobiDB-lite"/>
    </source>
</evidence>
<feature type="region of interest" description="Disordered" evidence="1">
    <location>
        <begin position="221"/>
        <end position="243"/>
    </location>
</feature>
<proteinExistence type="predicted"/>
<feature type="region of interest" description="Disordered" evidence="1">
    <location>
        <begin position="506"/>
        <end position="546"/>
    </location>
</feature>
<reference evidence="2" key="1">
    <citation type="journal article" date="2020" name="bioRxiv">
        <title>Chromosome-level reference genome of the European wasp spider Argiope bruennichi: a resource for studies on range expansion and evolutionary adaptation.</title>
        <authorList>
            <person name="Sheffer M.M."/>
            <person name="Hoppe A."/>
            <person name="Krehenwinkel H."/>
            <person name="Uhl G."/>
            <person name="Kuss A.W."/>
            <person name="Jensen L."/>
            <person name="Jensen C."/>
            <person name="Gillespie R.G."/>
            <person name="Hoff K.J."/>
            <person name="Prost S."/>
        </authorList>
    </citation>
    <scope>NUCLEOTIDE SEQUENCE</scope>
</reference>
<reference evidence="2" key="2">
    <citation type="submission" date="2020-06" db="EMBL/GenBank/DDBJ databases">
        <authorList>
            <person name="Sheffer M."/>
        </authorList>
    </citation>
    <scope>NUCLEOTIDE SEQUENCE</scope>
</reference>
<dbReference type="Proteomes" id="UP000807504">
    <property type="component" value="Unassembled WGS sequence"/>
</dbReference>
<sequence>MGFKKQEKQTKKCNDEATLDRDNDEVRIQTETIAGLEEIFKRFQFDLDFYAGSLWFNDMSEKCLYFYTAKEALTTDHAIILPDVDDCSYSRYLAKINSIVGAKHIHSIFEKWCKNNPDNCEDSKSLNSVDLLLQIHQSLTCLPKRNDVLHDKENDTAVSFEKNVKLPIIQEQQLAAFSKNVISNSSFDAKAKIDENVLVRQCLNDENLQSRISIQSKQTFNNKTNIKHDGKRSKSLDSDKKRQKFKKIHEDVVLVCNSGSNRTKPVHIPLNINKDLSTKIYSTRGAIKKKFSEKSVFMIKLHAYKLVQAKKRQTEKSCVDDNEFCLPSTSSCSPNLAIISNLKKTLSEKLNVCDNDSPSLLNDRIIKRKIPLKMSCTYSDPMCSSLNSSSPKHKTDKKKTSFGSNICKKGEYKSSNNSSLLKLKIQKGKVSEEFDSVHNNCSLSNTFTSLRSRTIKRKTSQQSAFHINEECLSSHSSFAKHGTIKVESSDKSSVCNRDVYQVSSSTSVTEPRVVKRKTSEKKSDANNVSSKSPSSTNLTAQKKKKLEEKADVCNNSVLSSKSITSPDYITAQFADQDSSLNVSKQNAIDLHHSENQSAISNDNSLSESIQSDFRPNLVLGTMSNITETFSPDVDIQHPIAEACNDVSSNISQLEDNIIVTKENVNICDKNDGSIATEINNEKLKDEFATCDLNQETPTLPNPAAAQINVQIPALNADILNVDHSILLNIPNHVSEGNSEGKVSSVIKDTSQNISSNVNNLNLSKNENNDDLTKVSAEDAMHINSSKEKKETPNEISVTCGHISSSISSSLTLEADSDKNDSNFSVCNPEDLNSSERHNQNTVPTDISQSHSNPDDCTLESDLSCGEYVNKDENNKNATVNYDKIVNLCSDLTSSANQESLHNLPNISSNKCNSNKIDSHQYNKNQTLSRKFLQPKFRSKAILNPASFLIKNKSRTKSKNYAKYPVNKMDRKLQSKSSLSHQTKKQREFRNRKYLFSSTQDKNIYEYEFDSDEDYSDQVSYSKWKNQNCSSKEYKKLDANFTKKLTHSFNSYLLSKKRKNRIDNAVTDKNSEISSFNSKITSEHRKRLKEGSKNNVQVTGNSSTKRKRVHSSENFNSDNDYFEVVHVGDGKHDKLSIIVKKKSKLDAPNKNNNVKANSDIQAFESISKDSPSEFIPDPHNSRYRNTVEQQSIKKCQKKIASHDFIQNASPEIFGTSNDNISGKRIPEYRVKSNALNYGEVICTPKTFQKNGFVSNRKFQENSLIPESNTINKKGLTGKSHQLLQSNTTSVLQQNDNTDEGDFHSCVSGFLQQLASCSQQNKCSKKTRSSQISKFNQNSGLQNGLILEKELDCDVEQNIDCTQEKVAHLTPEVTKSFIEVTEENAEV</sequence>
<feature type="compositionally biased region" description="Basic and acidic residues" evidence="1">
    <location>
        <begin position="226"/>
        <end position="240"/>
    </location>
</feature>
<keyword evidence="3" id="KW-1185">Reference proteome</keyword>
<feature type="region of interest" description="Disordered" evidence="1">
    <location>
        <begin position="812"/>
        <end position="855"/>
    </location>
</feature>
<evidence type="ECO:0000313" key="2">
    <source>
        <dbReference type="EMBL" id="KAF8794500.1"/>
    </source>
</evidence>
<evidence type="ECO:0000313" key="3">
    <source>
        <dbReference type="Proteomes" id="UP000807504"/>
    </source>
</evidence>
<organism evidence="2 3">
    <name type="scientific">Argiope bruennichi</name>
    <name type="common">Wasp spider</name>
    <name type="synonym">Aranea bruennichi</name>
    <dbReference type="NCBI Taxonomy" id="94029"/>
    <lineage>
        <taxon>Eukaryota</taxon>
        <taxon>Metazoa</taxon>
        <taxon>Ecdysozoa</taxon>
        <taxon>Arthropoda</taxon>
        <taxon>Chelicerata</taxon>
        <taxon>Arachnida</taxon>
        <taxon>Araneae</taxon>
        <taxon>Araneomorphae</taxon>
        <taxon>Entelegynae</taxon>
        <taxon>Araneoidea</taxon>
        <taxon>Araneidae</taxon>
        <taxon>Argiope</taxon>
    </lineage>
</organism>
<feature type="compositionally biased region" description="Polar residues" evidence="1">
    <location>
        <begin position="1092"/>
        <end position="1102"/>
    </location>
</feature>
<protein>
    <submittedName>
        <fullName evidence="2">Uncharacterized protein</fullName>
    </submittedName>
</protein>
<gene>
    <name evidence="2" type="ORF">HNY73_002475</name>
</gene>
<feature type="region of interest" description="Disordered" evidence="1">
    <location>
        <begin position="1076"/>
        <end position="1112"/>
    </location>
</feature>